<organism evidence="1 2">
    <name type="scientific">Neobacillus paridis</name>
    <dbReference type="NCBI Taxonomy" id="2803862"/>
    <lineage>
        <taxon>Bacteria</taxon>
        <taxon>Bacillati</taxon>
        <taxon>Bacillota</taxon>
        <taxon>Bacilli</taxon>
        <taxon>Bacillales</taxon>
        <taxon>Bacillaceae</taxon>
        <taxon>Neobacillus</taxon>
    </lineage>
</organism>
<evidence type="ECO:0000313" key="2">
    <source>
        <dbReference type="Proteomes" id="UP000623967"/>
    </source>
</evidence>
<dbReference type="InterPro" id="IPR053716">
    <property type="entry name" value="Flag_assembly_chemotaxis_eff"/>
</dbReference>
<sequence>HLVEQEILANQADIHACSASMQKLEQEVRDARSGGQFDLDQQRASHSYLSHLRLRLATLQQARAELLQREQAGLQQLNAARSSLRTMEKHHARLSDAFFLETARAGQREADDSWLARAGAREVTP</sequence>
<dbReference type="RefSeq" id="WP_202654696.1">
    <property type="nucleotide sequence ID" value="NZ_JAESWB010000194.1"/>
</dbReference>
<name>A0ABS1TQ51_9BACI</name>
<dbReference type="Gene3D" id="1.10.287.1700">
    <property type="match status" value="1"/>
</dbReference>
<keyword evidence="2" id="KW-1185">Reference proteome</keyword>
<evidence type="ECO:0000313" key="1">
    <source>
        <dbReference type="EMBL" id="MBL4953436.1"/>
    </source>
</evidence>
<feature type="non-terminal residue" evidence="1">
    <location>
        <position position="1"/>
    </location>
</feature>
<comment type="caution">
    <text evidence="1">The sequence shown here is derived from an EMBL/GenBank/DDBJ whole genome shotgun (WGS) entry which is preliminary data.</text>
</comment>
<dbReference type="EMBL" id="JAESWB010000194">
    <property type="protein sequence ID" value="MBL4953436.1"/>
    <property type="molecule type" value="Genomic_DNA"/>
</dbReference>
<proteinExistence type="predicted"/>
<gene>
    <name evidence="1" type="ORF">JK635_14605</name>
</gene>
<dbReference type="Proteomes" id="UP000623967">
    <property type="component" value="Unassembled WGS sequence"/>
</dbReference>
<protein>
    <submittedName>
        <fullName evidence="1">Uncharacterized protein</fullName>
    </submittedName>
</protein>
<reference evidence="1 2" key="1">
    <citation type="submission" date="2021-01" db="EMBL/GenBank/DDBJ databases">
        <title>Genome public.</title>
        <authorList>
            <person name="Liu C."/>
            <person name="Sun Q."/>
        </authorList>
    </citation>
    <scope>NUCLEOTIDE SEQUENCE [LARGE SCALE GENOMIC DNA]</scope>
    <source>
        <strain evidence="1 2">YIM B02564</strain>
    </source>
</reference>
<accession>A0ABS1TQ51</accession>